<reference evidence="8 9" key="1">
    <citation type="submission" date="2013-07" db="EMBL/GenBank/DDBJ databases">
        <title>Thioclava pacifica DSM 10166 Genome Sequencing.</title>
        <authorList>
            <person name="Lai Q."/>
            <person name="Shao Z."/>
        </authorList>
    </citation>
    <scope>NUCLEOTIDE SEQUENCE [LARGE SCALE GENOMIC DNA]</scope>
    <source>
        <strain evidence="8 9">DSM 10166</strain>
    </source>
</reference>
<dbReference type="eggNOG" id="COG0725">
    <property type="taxonomic scope" value="Bacteria"/>
</dbReference>
<protein>
    <recommendedName>
        <fullName evidence="10">Molybdenum ABC transporter substrate-binding protein</fullName>
    </recommendedName>
</protein>
<dbReference type="AlphaFoldDB" id="A0A074K495"/>
<sequence length="249" mass="25876">MSLPRLIAAALTLTSLALPARAGEVTIFAAASMKTALDQIAQDWQQATGNTAHISFAGSGALARQIAAGAPADLFISANSEWMDAVAETGRIAEREDLLANHLVLIAHDPEAKPVEIGPGLDLKGLLGGGKLAMALVNAVPAGQYGKAALEHYGLWAGIEPEVAQGDNVRATLAMVALGAAPYGITYASDAVAEPRVHVVAQFPDDSHPPIRYPAARLSDSAEARSFYAALSTPEAKDIFTAQGFDVLK</sequence>
<evidence type="ECO:0000256" key="4">
    <source>
        <dbReference type="ARBA" id="ARBA00022729"/>
    </source>
</evidence>
<feature type="signal peptide" evidence="7">
    <location>
        <begin position="1"/>
        <end position="22"/>
    </location>
</feature>
<comment type="similarity">
    <text evidence="1">Belongs to the bacterial solute-binding protein ModA family.</text>
</comment>
<dbReference type="OrthoDB" id="9785015at2"/>
<feature type="binding site" evidence="6">
    <location>
        <position position="187"/>
    </location>
    <ligand>
        <name>molybdate</name>
        <dbReference type="ChEBI" id="CHEBI:36264"/>
    </ligand>
</feature>
<dbReference type="STRING" id="1353537.TP2_02435"/>
<evidence type="ECO:0000256" key="6">
    <source>
        <dbReference type="PIRSR" id="PIRSR004846-1"/>
    </source>
</evidence>
<dbReference type="GO" id="GO:0046872">
    <property type="term" value="F:metal ion binding"/>
    <property type="evidence" value="ECO:0007669"/>
    <property type="project" value="UniProtKB-KW"/>
</dbReference>
<dbReference type="Gene3D" id="3.40.190.10">
    <property type="entry name" value="Periplasmic binding protein-like II"/>
    <property type="match status" value="2"/>
</dbReference>
<dbReference type="InterPro" id="IPR050682">
    <property type="entry name" value="ModA/WtpA"/>
</dbReference>
<dbReference type="FunFam" id="3.40.190.10:FF:000035">
    <property type="entry name" value="Molybdate ABC transporter substrate-binding protein"/>
    <property type="match status" value="1"/>
</dbReference>
<dbReference type="PANTHER" id="PTHR30632">
    <property type="entry name" value="MOLYBDATE-BINDING PERIPLASMIC PROTEIN"/>
    <property type="match status" value="1"/>
</dbReference>
<evidence type="ECO:0008006" key="10">
    <source>
        <dbReference type="Google" id="ProtNLM"/>
    </source>
</evidence>
<dbReference type="Proteomes" id="UP000027432">
    <property type="component" value="Unassembled WGS sequence"/>
</dbReference>
<comment type="caution">
    <text evidence="8">The sequence shown here is derived from an EMBL/GenBank/DDBJ whole genome shotgun (WGS) entry which is preliminary data.</text>
</comment>
<dbReference type="EMBL" id="AUND01000001">
    <property type="protein sequence ID" value="KEO56407.1"/>
    <property type="molecule type" value="Genomic_DNA"/>
</dbReference>
<keyword evidence="3 6" id="KW-0479">Metal-binding</keyword>
<dbReference type="GO" id="GO:0030973">
    <property type="term" value="F:molybdate ion binding"/>
    <property type="evidence" value="ECO:0007669"/>
    <property type="project" value="TreeGrafter"/>
</dbReference>
<dbReference type="Pfam" id="PF13531">
    <property type="entry name" value="SBP_bac_11"/>
    <property type="match status" value="1"/>
</dbReference>
<feature type="chain" id="PRO_5001695295" description="Molybdenum ABC transporter substrate-binding protein" evidence="7">
    <location>
        <begin position="23"/>
        <end position="249"/>
    </location>
</feature>
<keyword evidence="9" id="KW-1185">Reference proteome</keyword>
<keyword evidence="4 7" id="KW-0732">Signal</keyword>
<dbReference type="RefSeq" id="WP_038072889.1">
    <property type="nucleotide sequence ID" value="NZ_AUND01000001.1"/>
</dbReference>
<dbReference type="GO" id="GO:0015689">
    <property type="term" value="P:molybdate ion transport"/>
    <property type="evidence" value="ECO:0007669"/>
    <property type="project" value="InterPro"/>
</dbReference>
<accession>A0A074K495</accession>
<organism evidence="8 9">
    <name type="scientific">Thioclava pacifica DSM 10166</name>
    <dbReference type="NCBI Taxonomy" id="1353537"/>
    <lineage>
        <taxon>Bacteria</taxon>
        <taxon>Pseudomonadati</taxon>
        <taxon>Pseudomonadota</taxon>
        <taxon>Alphaproteobacteria</taxon>
        <taxon>Rhodobacterales</taxon>
        <taxon>Paracoccaceae</taxon>
        <taxon>Thioclava</taxon>
    </lineage>
</organism>
<name>A0A074K495_9RHOB</name>
<evidence type="ECO:0000256" key="7">
    <source>
        <dbReference type="SAM" id="SignalP"/>
    </source>
</evidence>
<gene>
    <name evidence="8" type="ORF">TP2_02435</name>
</gene>
<feature type="binding site" evidence="6">
    <location>
        <position position="142"/>
    </location>
    <ligand>
        <name>molybdate</name>
        <dbReference type="ChEBI" id="CHEBI:36264"/>
    </ligand>
</feature>
<feature type="binding site" evidence="6">
    <location>
        <position position="32"/>
    </location>
    <ligand>
        <name>molybdate</name>
        <dbReference type="ChEBI" id="CHEBI:36264"/>
    </ligand>
</feature>
<evidence type="ECO:0000256" key="2">
    <source>
        <dbReference type="ARBA" id="ARBA00022505"/>
    </source>
</evidence>
<comment type="subunit">
    <text evidence="5">The complex is composed of two ATP-binding proteins (ModC), two transmembrane proteins (ModB) and a solute-binding protein (ModA).</text>
</comment>
<evidence type="ECO:0000313" key="9">
    <source>
        <dbReference type="Proteomes" id="UP000027432"/>
    </source>
</evidence>
<dbReference type="SUPFAM" id="SSF53850">
    <property type="entry name" value="Periplasmic binding protein-like II"/>
    <property type="match status" value="1"/>
</dbReference>
<feature type="binding site" evidence="6">
    <location>
        <position position="169"/>
    </location>
    <ligand>
        <name>molybdate</name>
        <dbReference type="ChEBI" id="CHEBI:36264"/>
    </ligand>
</feature>
<evidence type="ECO:0000256" key="5">
    <source>
        <dbReference type="ARBA" id="ARBA00062515"/>
    </source>
</evidence>
<evidence type="ECO:0000256" key="3">
    <source>
        <dbReference type="ARBA" id="ARBA00022723"/>
    </source>
</evidence>
<dbReference type="PANTHER" id="PTHR30632:SF17">
    <property type="entry name" value="MOLYBDATE-BINDING PROTEIN MODA"/>
    <property type="match status" value="1"/>
</dbReference>
<proteinExistence type="inferred from homology"/>
<dbReference type="InterPro" id="IPR005950">
    <property type="entry name" value="ModA"/>
</dbReference>
<dbReference type="NCBIfam" id="TIGR01256">
    <property type="entry name" value="modA"/>
    <property type="match status" value="1"/>
</dbReference>
<keyword evidence="2 6" id="KW-0500">Molybdenum</keyword>
<dbReference type="GO" id="GO:1901359">
    <property type="term" value="F:tungstate binding"/>
    <property type="evidence" value="ECO:0007669"/>
    <property type="project" value="UniProtKB-ARBA"/>
</dbReference>
<dbReference type="PIRSF" id="PIRSF004846">
    <property type="entry name" value="ModA"/>
    <property type="match status" value="1"/>
</dbReference>
<evidence type="ECO:0000313" key="8">
    <source>
        <dbReference type="EMBL" id="KEO56407.1"/>
    </source>
</evidence>
<feature type="binding site" evidence="6">
    <location>
        <position position="59"/>
    </location>
    <ligand>
        <name>molybdate</name>
        <dbReference type="ChEBI" id="CHEBI:36264"/>
    </ligand>
</feature>
<dbReference type="GO" id="GO:0030288">
    <property type="term" value="C:outer membrane-bounded periplasmic space"/>
    <property type="evidence" value="ECO:0007669"/>
    <property type="project" value="TreeGrafter"/>
</dbReference>
<evidence type="ECO:0000256" key="1">
    <source>
        <dbReference type="ARBA" id="ARBA00009175"/>
    </source>
</evidence>